<reference evidence="6" key="1">
    <citation type="submission" date="2019-08" db="EMBL/GenBank/DDBJ databases">
        <authorList>
            <person name="Kucharzyk K."/>
            <person name="Murdoch R.W."/>
            <person name="Higgins S."/>
            <person name="Loffler F."/>
        </authorList>
    </citation>
    <scope>NUCLEOTIDE SEQUENCE</scope>
</reference>
<proteinExistence type="inferred from homology"/>
<keyword evidence="2" id="KW-0645">Protease</keyword>
<dbReference type="CDD" id="cd07478">
    <property type="entry name" value="Peptidases_S8_CspA-like"/>
    <property type="match status" value="1"/>
</dbReference>
<keyword evidence="3" id="KW-0378">Hydrolase</keyword>
<dbReference type="PANTHER" id="PTHR43806:SF11">
    <property type="entry name" value="CEREVISIN-RELATED"/>
    <property type="match status" value="1"/>
</dbReference>
<comment type="caution">
    <text evidence="6">The sequence shown here is derived from an EMBL/GenBank/DDBJ whole genome shotgun (WGS) entry which is preliminary data.</text>
</comment>
<evidence type="ECO:0000256" key="4">
    <source>
        <dbReference type="ARBA" id="ARBA00022825"/>
    </source>
</evidence>
<feature type="domain" description="Peptidase S8/S53" evidence="5">
    <location>
        <begin position="11"/>
        <end position="136"/>
    </location>
</feature>
<organism evidence="6">
    <name type="scientific">bioreactor metagenome</name>
    <dbReference type="NCBI Taxonomy" id="1076179"/>
    <lineage>
        <taxon>unclassified sequences</taxon>
        <taxon>metagenomes</taxon>
        <taxon>ecological metagenomes</taxon>
    </lineage>
</organism>
<dbReference type="InterPro" id="IPR036852">
    <property type="entry name" value="Peptidase_S8/S53_dom_sf"/>
</dbReference>
<evidence type="ECO:0000256" key="1">
    <source>
        <dbReference type="ARBA" id="ARBA00011073"/>
    </source>
</evidence>
<dbReference type="Pfam" id="PF00082">
    <property type="entry name" value="Peptidase_S8"/>
    <property type="match status" value="2"/>
</dbReference>
<dbReference type="EMBL" id="VSSQ01019148">
    <property type="protein sequence ID" value="MPM62965.1"/>
    <property type="molecule type" value="Genomic_DNA"/>
</dbReference>
<sequence>MASDNPYEIVPQRDTDGHGTFLASVAAGREVDDFLGAAPDAELLVVKLKRARPFYTDLFAVPPDQPNAFGSTAVMVGVEYILKKAQELNRPVVICLGIGTNSGSHDGFSIFEEYLSEISNLVGVCLCIAAGNDSQARHHTQGRISAVGEFQNIDISVTNESSVIYTTIWSGVADRLSVAVRSPTGELAARIPPKSAAITTTNLVFEQSSVQVVYFFPIEGSGGQLTAVRVNNAIPGIWTITVYGDLVLDGGFNAWLPLTGLSSPGIEFLAANPNYTITVPATTMGALCIGAYNIVDDSLYPSSSWGPTRINMMAPDLCAPGVNVEGIYPTGPGTMTGTSAAAAVTAGACALMLQWGVVNGNDVSMSTYQIRAYLIRGCRRSPTVFYPNTQWGYGALDLVQTFNLMRETR</sequence>
<evidence type="ECO:0000259" key="5">
    <source>
        <dbReference type="Pfam" id="PF00082"/>
    </source>
</evidence>
<dbReference type="SUPFAM" id="SSF52743">
    <property type="entry name" value="Subtilisin-like"/>
    <property type="match status" value="1"/>
</dbReference>
<dbReference type="InterPro" id="IPR050131">
    <property type="entry name" value="Peptidase_S8_subtilisin-like"/>
</dbReference>
<dbReference type="InterPro" id="IPR034045">
    <property type="entry name" value="Pep_S8_CspA-like"/>
</dbReference>
<dbReference type="PROSITE" id="PS51892">
    <property type="entry name" value="SUBTILASE"/>
    <property type="match status" value="1"/>
</dbReference>
<evidence type="ECO:0000256" key="2">
    <source>
        <dbReference type="ARBA" id="ARBA00022670"/>
    </source>
</evidence>
<dbReference type="AlphaFoldDB" id="A0A645BBZ6"/>
<accession>A0A645BBZ6</accession>
<evidence type="ECO:0000256" key="3">
    <source>
        <dbReference type="ARBA" id="ARBA00022801"/>
    </source>
</evidence>
<dbReference type="PRINTS" id="PR00723">
    <property type="entry name" value="SUBTILISIN"/>
</dbReference>
<dbReference type="GO" id="GO:0004252">
    <property type="term" value="F:serine-type endopeptidase activity"/>
    <property type="evidence" value="ECO:0007669"/>
    <property type="project" value="InterPro"/>
</dbReference>
<evidence type="ECO:0000313" key="6">
    <source>
        <dbReference type="EMBL" id="MPM62965.1"/>
    </source>
</evidence>
<protein>
    <recommendedName>
        <fullName evidence="5">Peptidase S8/S53 domain-containing protein</fullName>
    </recommendedName>
</protein>
<gene>
    <name evidence="6" type="ORF">SDC9_109843</name>
</gene>
<dbReference type="GO" id="GO:0005615">
    <property type="term" value="C:extracellular space"/>
    <property type="evidence" value="ECO:0007669"/>
    <property type="project" value="TreeGrafter"/>
</dbReference>
<feature type="domain" description="Peptidase S8/S53" evidence="5">
    <location>
        <begin position="272"/>
        <end position="394"/>
    </location>
</feature>
<comment type="similarity">
    <text evidence="1">Belongs to the peptidase S8 family.</text>
</comment>
<keyword evidence="4" id="KW-0720">Serine protease</keyword>
<name>A0A645BBZ6_9ZZZZ</name>
<dbReference type="Gene3D" id="3.40.50.200">
    <property type="entry name" value="Peptidase S8/S53 domain"/>
    <property type="match status" value="1"/>
</dbReference>
<dbReference type="InterPro" id="IPR015500">
    <property type="entry name" value="Peptidase_S8_subtilisin-rel"/>
</dbReference>
<dbReference type="GO" id="GO:0006508">
    <property type="term" value="P:proteolysis"/>
    <property type="evidence" value="ECO:0007669"/>
    <property type="project" value="UniProtKB-KW"/>
</dbReference>
<dbReference type="InterPro" id="IPR000209">
    <property type="entry name" value="Peptidase_S8/S53_dom"/>
</dbReference>
<dbReference type="PANTHER" id="PTHR43806">
    <property type="entry name" value="PEPTIDASE S8"/>
    <property type="match status" value="1"/>
</dbReference>
<dbReference type="Gene3D" id="2.60.120.1290">
    <property type="match status" value="1"/>
</dbReference>